<proteinExistence type="predicted"/>
<feature type="region of interest" description="Disordered" evidence="1">
    <location>
        <begin position="158"/>
        <end position="177"/>
    </location>
</feature>
<evidence type="ECO:0000256" key="2">
    <source>
        <dbReference type="SAM" id="SignalP"/>
    </source>
</evidence>
<accession>A0A3P7M0B6</accession>
<reference evidence="3 4" key="1">
    <citation type="submission" date="2018-11" db="EMBL/GenBank/DDBJ databases">
        <authorList>
            <consortium name="Pathogen Informatics"/>
        </authorList>
    </citation>
    <scope>NUCLEOTIDE SEQUENCE [LARGE SCALE GENOMIC DNA]</scope>
</reference>
<organism evidence="3 4">
    <name type="scientific">Cylicostephanus goldi</name>
    <name type="common">Nematode worm</name>
    <dbReference type="NCBI Taxonomy" id="71465"/>
    <lineage>
        <taxon>Eukaryota</taxon>
        <taxon>Metazoa</taxon>
        <taxon>Ecdysozoa</taxon>
        <taxon>Nematoda</taxon>
        <taxon>Chromadorea</taxon>
        <taxon>Rhabditida</taxon>
        <taxon>Rhabditina</taxon>
        <taxon>Rhabditomorpha</taxon>
        <taxon>Strongyloidea</taxon>
        <taxon>Strongylidae</taxon>
        <taxon>Cylicostephanus</taxon>
    </lineage>
</organism>
<dbReference type="Proteomes" id="UP000271889">
    <property type="component" value="Unassembled WGS sequence"/>
</dbReference>
<protein>
    <submittedName>
        <fullName evidence="3">Uncharacterized protein</fullName>
    </submittedName>
</protein>
<dbReference type="OrthoDB" id="10650603at2759"/>
<feature type="chain" id="PRO_5018262599" evidence="2">
    <location>
        <begin position="16"/>
        <end position="236"/>
    </location>
</feature>
<feature type="signal peptide" evidence="2">
    <location>
        <begin position="1"/>
        <end position="15"/>
    </location>
</feature>
<evidence type="ECO:0000313" key="3">
    <source>
        <dbReference type="EMBL" id="VDN22745.1"/>
    </source>
</evidence>
<evidence type="ECO:0000313" key="4">
    <source>
        <dbReference type="Proteomes" id="UP000271889"/>
    </source>
</evidence>
<evidence type="ECO:0000256" key="1">
    <source>
        <dbReference type="SAM" id="MobiDB-lite"/>
    </source>
</evidence>
<name>A0A3P7M0B6_CYLGO</name>
<sequence length="236" mass="25721">MKFYILVSLAATAIAFPSQVIPFDSMEKKTINSASSEESLATQYDRYNPDNYQNGLSNGQLFPSNAFSAQYGEFLGNQGQGSQFGNQQGYGYPRGFQQNGGRRFGQQQNGNRRGWGQLQNGGNPQFGNQNGNNQQLGPQQQNGGYPQFGNQQNQQSAYPFSQFGQNGGGFFNPREGQALEGGLFQGLQNRGYPIEQGAVSGSFPGNDGQPQQNQEFNQFPFGGQLQQSGFASSNKV</sequence>
<feature type="region of interest" description="Disordered" evidence="1">
    <location>
        <begin position="195"/>
        <end position="236"/>
    </location>
</feature>
<keyword evidence="2" id="KW-0732">Signal</keyword>
<feature type="region of interest" description="Disordered" evidence="1">
    <location>
        <begin position="78"/>
        <end position="153"/>
    </location>
</feature>
<feature type="compositionally biased region" description="Low complexity" evidence="1">
    <location>
        <begin position="208"/>
        <end position="224"/>
    </location>
</feature>
<feature type="compositionally biased region" description="Polar residues" evidence="1">
    <location>
        <begin position="225"/>
        <end position="236"/>
    </location>
</feature>
<gene>
    <name evidence="3" type="ORF">CGOC_LOCUS9393</name>
</gene>
<dbReference type="AlphaFoldDB" id="A0A3P7M0B6"/>
<dbReference type="EMBL" id="UYRV01106757">
    <property type="protein sequence ID" value="VDN22745.1"/>
    <property type="molecule type" value="Genomic_DNA"/>
</dbReference>
<keyword evidence="4" id="KW-1185">Reference proteome</keyword>